<sequence length="456" mass="50034">MAELNVTGADTNTGYRQELKRTLGIADLLVYGMVFMVPIAPMAVYGYVSQQSYGMVPLVYLVGIIAMIFTALSYRQMSKKFPIAGSVYSYVQRGFNPHVGFVAGWMILADYLLVPALLYAFSATWLHSMAPAIPNWIWVLVFVVFNTIVTGRGIILQARTNFILLGIELIALVIFLVFAIKFVFIDGHGAGGFSMQPLFQAKHFGFGFIATATSIAVLSFLGFDGISTLAEETDRPEKTVGTATVLALVLLGIIFMLETYMGALVHPDYQNLDPNMGFFNLSKEAGGNFLYYLLLIVNVIAAGIANALAGQSAISRILYSMGRDELLPFSGFLSRVHPKYQTPLNATLLVAIVSAAVAIFVPQETITTLVNFGALSAFMLLNFSVFVYFYLKQRQYTHIFKYLVFPILGLVIVGYVWSGFDKVTFAFGLSWLVIGIIVGAVKSKGYKVVPAVLKDL</sequence>
<accession>A0A0P9CCU0</accession>
<dbReference type="Pfam" id="PF00324">
    <property type="entry name" value="AA_permease"/>
    <property type="match status" value="1"/>
</dbReference>
<name>A0A0P9CCU0_9BACL</name>
<dbReference type="Gene3D" id="1.20.1740.10">
    <property type="entry name" value="Amino acid/polyamine transporter I"/>
    <property type="match status" value="1"/>
</dbReference>
<feature type="transmembrane region" description="Helical" evidence="5">
    <location>
        <begin position="344"/>
        <end position="363"/>
    </location>
</feature>
<feature type="transmembrane region" description="Helical" evidence="5">
    <location>
        <begin position="95"/>
        <end position="121"/>
    </location>
</feature>
<dbReference type="STRING" id="471514.AN477_12345"/>
<protein>
    <submittedName>
        <fullName evidence="7">Porin</fullName>
    </submittedName>
</protein>
<feature type="transmembrane region" description="Helical" evidence="5">
    <location>
        <begin position="28"/>
        <end position="48"/>
    </location>
</feature>
<proteinExistence type="predicted"/>
<organism evidence="7 8">
    <name type="scientific">Alicyclobacillus ferrooxydans</name>
    <dbReference type="NCBI Taxonomy" id="471514"/>
    <lineage>
        <taxon>Bacteria</taxon>
        <taxon>Bacillati</taxon>
        <taxon>Bacillota</taxon>
        <taxon>Bacilli</taxon>
        <taxon>Bacillales</taxon>
        <taxon>Alicyclobacillaceae</taxon>
        <taxon>Alicyclobacillus</taxon>
    </lineage>
</organism>
<feature type="transmembrane region" description="Helical" evidence="5">
    <location>
        <begin position="244"/>
        <end position="269"/>
    </location>
</feature>
<dbReference type="PANTHER" id="PTHR42770:SF16">
    <property type="entry name" value="AMINO ACID PERMEASE"/>
    <property type="match status" value="1"/>
</dbReference>
<keyword evidence="2 5" id="KW-0812">Transmembrane</keyword>
<reference evidence="7 8" key="1">
    <citation type="submission" date="2015-09" db="EMBL/GenBank/DDBJ databases">
        <title>Draft genome sequence of Alicyclobacillus ferrooxydans DSM 22381.</title>
        <authorList>
            <person name="Hemp J."/>
        </authorList>
    </citation>
    <scope>NUCLEOTIDE SEQUENCE [LARGE SCALE GENOMIC DNA]</scope>
    <source>
        <strain evidence="7 8">TC-34</strain>
    </source>
</reference>
<comment type="subcellular location">
    <subcellularLocation>
        <location evidence="1">Membrane</location>
        <topology evidence="1">Multi-pass membrane protein</topology>
    </subcellularLocation>
</comment>
<feature type="transmembrane region" description="Helical" evidence="5">
    <location>
        <begin position="398"/>
        <end position="417"/>
    </location>
</feature>
<dbReference type="GO" id="GO:0016020">
    <property type="term" value="C:membrane"/>
    <property type="evidence" value="ECO:0007669"/>
    <property type="project" value="UniProtKB-SubCell"/>
</dbReference>
<evidence type="ECO:0000256" key="4">
    <source>
        <dbReference type="ARBA" id="ARBA00023136"/>
    </source>
</evidence>
<dbReference type="GO" id="GO:0055085">
    <property type="term" value="P:transmembrane transport"/>
    <property type="evidence" value="ECO:0007669"/>
    <property type="project" value="InterPro"/>
</dbReference>
<feature type="transmembrane region" description="Helical" evidence="5">
    <location>
        <begin position="162"/>
        <end position="184"/>
    </location>
</feature>
<comment type="caution">
    <text evidence="7">The sequence shown here is derived from an EMBL/GenBank/DDBJ whole genome shotgun (WGS) entry which is preliminary data.</text>
</comment>
<feature type="transmembrane region" description="Helical" evidence="5">
    <location>
        <begin position="289"/>
        <end position="309"/>
    </location>
</feature>
<dbReference type="RefSeq" id="WP_054969471.1">
    <property type="nucleotide sequence ID" value="NZ_LJCO01000051.1"/>
</dbReference>
<keyword evidence="8" id="KW-1185">Reference proteome</keyword>
<feature type="transmembrane region" description="Helical" evidence="5">
    <location>
        <begin position="369"/>
        <end position="391"/>
    </location>
</feature>
<evidence type="ECO:0000256" key="5">
    <source>
        <dbReference type="SAM" id="Phobius"/>
    </source>
</evidence>
<keyword evidence="4 5" id="KW-0472">Membrane</keyword>
<dbReference type="OrthoDB" id="9762947at2"/>
<dbReference type="EMBL" id="LJCO01000051">
    <property type="protein sequence ID" value="KPV43390.1"/>
    <property type="molecule type" value="Genomic_DNA"/>
</dbReference>
<feature type="transmembrane region" description="Helical" evidence="5">
    <location>
        <begin position="423"/>
        <end position="441"/>
    </location>
</feature>
<evidence type="ECO:0000256" key="3">
    <source>
        <dbReference type="ARBA" id="ARBA00022989"/>
    </source>
</evidence>
<dbReference type="InterPro" id="IPR004841">
    <property type="entry name" value="AA-permease/SLC12A_dom"/>
</dbReference>
<dbReference type="InterPro" id="IPR050367">
    <property type="entry name" value="APC_superfamily"/>
</dbReference>
<feature type="transmembrane region" description="Helical" evidence="5">
    <location>
        <begin position="54"/>
        <end position="74"/>
    </location>
</feature>
<dbReference type="PANTHER" id="PTHR42770">
    <property type="entry name" value="AMINO ACID TRANSPORTER-RELATED"/>
    <property type="match status" value="1"/>
</dbReference>
<evidence type="ECO:0000313" key="7">
    <source>
        <dbReference type="EMBL" id="KPV43390.1"/>
    </source>
</evidence>
<evidence type="ECO:0000259" key="6">
    <source>
        <dbReference type="Pfam" id="PF00324"/>
    </source>
</evidence>
<feature type="transmembrane region" description="Helical" evidence="5">
    <location>
        <begin position="204"/>
        <end position="223"/>
    </location>
</feature>
<evidence type="ECO:0000313" key="8">
    <source>
        <dbReference type="Proteomes" id="UP000050482"/>
    </source>
</evidence>
<dbReference type="PATRIC" id="fig|471514.4.peg.1549"/>
<feature type="domain" description="Amino acid permease/ SLC12A" evidence="6">
    <location>
        <begin position="52"/>
        <end position="419"/>
    </location>
</feature>
<evidence type="ECO:0000256" key="2">
    <source>
        <dbReference type="ARBA" id="ARBA00022692"/>
    </source>
</evidence>
<keyword evidence="3 5" id="KW-1133">Transmembrane helix</keyword>
<feature type="transmembrane region" description="Helical" evidence="5">
    <location>
        <begin position="133"/>
        <end position="155"/>
    </location>
</feature>
<dbReference type="PIRSF" id="PIRSF006060">
    <property type="entry name" value="AA_transporter"/>
    <property type="match status" value="1"/>
</dbReference>
<dbReference type="Proteomes" id="UP000050482">
    <property type="component" value="Unassembled WGS sequence"/>
</dbReference>
<evidence type="ECO:0000256" key="1">
    <source>
        <dbReference type="ARBA" id="ARBA00004141"/>
    </source>
</evidence>
<dbReference type="AlphaFoldDB" id="A0A0P9CCU0"/>
<gene>
    <name evidence="7" type="ORF">AN477_12345</name>
</gene>